<organism evidence="5 6">
    <name type="scientific">Micavibrio aeruginosavorus (strain ARL-13)</name>
    <dbReference type="NCBI Taxonomy" id="856793"/>
    <lineage>
        <taxon>Bacteria</taxon>
        <taxon>Pseudomonadati</taxon>
        <taxon>Bdellovibrionota</taxon>
        <taxon>Bdellovibrionia</taxon>
        <taxon>Bdellovibrionales</taxon>
        <taxon>Pseudobdellovibrionaceae</taxon>
        <taxon>Micavibrio</taxon>
    </lineage>
</organism>
<evidence type="ECO:0000313" key="6">
    <source>
        <dbReference type="Proteomes" id="UP000009286"/>
    </source>
</evidence>
<protein>
    <submittedName>
        <fullName evidence="5">Bacterial stress family protein</fullName>
    </submittedName>
</protein>
<dbReference type="InterPro" id="IPR003325">
    <property type="entry name" value="TerD"/>
</dbReference>
<dbReference type="OrthoDB" id="570928at2"/>
<accession>G2KP42</accession>
<dbReference type="AlphaFoldDB" id="G2KP42"/>
<dbReference type="HOGENOM" id="CLU_055120_2_0_5"/>
<keyword evidence="6" id="KW-1185">Reference proteome</keyword>
<dbReference type="STRING" id="856793.MICA_204"/>
<evidence type="ECO:0000313" key="5">
    <source>
        <dbReference type="EMBL" id="AEP08550.1"/>
    </source>
</evidence>
<dbReference type="InterPro" id="IPR051324">
    <property type="entry name" value="Stress/Tellurium_Resist"/>
</dbReference>
<dbReference type="KEGG" id="mai:MICA_204"/>
<dbReference type="eggNOG" id="COG2310">
    <property type="taxonomic scope" value="Bacteria"/>
</dbReference>
<dbReference type="Proteomes" id="UP000009286">
    <property type="component" value="Chromosome"/>
</dbReference>
<dbReference type="PANTHER" id="PTHR32097:SF4">
    <property type="entry name" value="GENERAL STRESS PROTEIN 16U"/>
    <property type="match status" value="1"/>
</dbReference>
<evidence type="ECO:0000259" key="4">
    <source>
        <dbReference type="Pfam" id="PF02342"/>
    </source>
</evidence>
<evidence type="ECO:0000256" key="1">
    <source>
        <dbReference type="ARBA" id="ARBA00008775"/>
    </source>
</evidence>
<gene>
    <name evidence="5" type="ordered locus">MICA_204</name>
</gene>
<name>G2KP42_MICAA</name>
<dbReference type="Gene3D" id="2.60.60.30">
    <property type="entry name" value="sav2460 like domains"/>
    <property type="match status" value="1"/>
</dbReference>
<sequence>MSGGIGDDPFWNETTAGDNDFERPIDMMGDMGGNGNGGAQNTNLPDSGVDMIGDLAASAPAPAPSPSDFHLVEKGDYFDLVKKVPSLRRIMIGAGWDHKMLETTKIDVDLSCFLLDKQNQTRVDEDFVFYNNESGCDGAVRHSGDSRTGAGDGDDESLFIDLNGLPFDVLRVMITLSIYNAAEAEQHLGMVRNIYLRVVNEEDGNEIVRLQMDESMLNGVAGMQVACLVREGPKWYLEVLENPVKGGLGAIATQYGIIVGAGA</sequence>
<comment type="similarity">
    <text evidence="1">Belongs to the CAPAB/TerDEXZ family.</text>
</comment>
<reference evidence="5 6" key="1">
    <citation type="journal article" date="2011" name="BMC Genomics">
        <title>Genomic insights into an obligate epibiotic bacterial predator: Micavibrio aeruginosavorus ARL-13.</title>
        <authorList>
            <person name="Wang Z."/>
            <person name="Kadouri D."/>
            <person name="Wu M."/>
        </authorList>
    </citation>
    <scope>NUCLEOTIDE SEQUENCE [LARGE SCALE GENOMIC DNA]</scope>
    <source>
        <strain evidence="5 6">ARL-13</strain>
    </source>
</reference>
<proteinExistence type="inferred from homology"/>
<keyword evidence="2" id="KW-0778">Tellurium resistance</keyword>
<dbReference type="PANTHER" id="PTHR32097">
    <property type="entry name" value="CAMP-BINDING PROTEIN 1-RELATED"/>
    <property type="match status" value="1"/>
</dbReference>
<evidence type="ECO:0000256" key="2">
    <source>
        <dbReference type="ARBA" id="ARBA00022686"/>
    </source>
</evidence>
<dbReference type="RefSeq" id="WP_014101773.1">
    <property type="nucleotide sequence ID" value="NC_016026.1"/>
</dbReference>
<dbReference type="Pfam" id="PF02342">
    <property type="entry name" value="TerD"/>
    <property type="match status" value="1"/>
</dbReference>
<dbReference type="EMBL" id="CP002382">
    <property type="protein sequence ID" value="AEP08550.1"/>
    <property type="molecule type" value="Genomic_DNA"/>
</dbReference>
<dbReference type="GO" id="GO:0046690">
    <property type="term" value="P:response to tellurium ion"/>
    <property type="evidence" value="ECO:0007669"/>
    <property type="project" value="UniProtKB-KW"/>
</dbReference>
<feature type="domain" description="TerD" evidence="4">
    <location>
        <begin position="72"/>
        <end position="255"/>
    </location>
</feature>
<evidence type="ECO:0000256" key="3">
    <source>
        <dbReference type="SAM" id="MobiDB-lite"/>
    </source>
</evidence>
<feature type="region of interest" description="Disordered" evidence="3">
    <location>
        <begin position="1"/>
        <end position="41"/>
    </location>
</feature>
<dbReference type="CDD" id="cd06974">
    <property type="entry name" value="TerD_like"/>
    <property type="match status" value="1"/>
</dbReference>